<reference evidence="1" key="2">
    <citation type="journal article" date="2022" name="New Phytol.">
        <title>Evolutionary transition to the ectomycorrhizal habit in the genomes of a hyperdiverse lineage of mushroom-forming fungi.</title>
        <authorList>
            <person name="Looney B."/>
            <person name="Miyauchi S."/>
            <person name="Morin E."/>
            <person name="Drula E."/>
            <person name="Courty P.E."/>
            <person name="Kohler A."/>
            <person name="Kuo A."/>
            <person name="LaButti K."/>
            <person name="Pangilinan J."/>
            <person name="Lipzen A."/>
            <person name="Riley R."/>
            <person name="Andreopoulos W."/>
            <person name="He G."/>
            <person name="Johnson J."/>
            <person name="Nolan M."/>
            <person name="Tritt A."/>
            <person name="Barry K.W."/>
            <person name="Grigoriev I.V."/>
            <person name="Nagy L.G."/>
            <person name="Hibbett D."/>
            <person name="Henrissat B."/>
            <person name="Matheny P.B."/>
            <person name="Labbe J."/>
            <person name="Martin F.M."/>
        </authorList>
    </citation>
    <scope>NUCLEOTIDE SEQUENCE</scope>
    <source>
        <strain evidence="1">EC-137</strain>
    </source>
</reference>
<keyword evidence="2" id="KW-1185">Reference proteome</keyword>
<protein>
    <submittedName>
        <fullName evidence="1">Uncharacterized protein</fullName>
    </submittedName>
</protein>
<reference evidence="1" key="1">
    <citation type="submission" date="2021-02" db="EMBL/GenBank/DDBJ databases">
        <authorList>
            <consortium name="DOE Joint Genome Institute"/>
            <person name="Ahrendt S."/>
            <person name="Looney B.P."/>
            <person name="Miyauchi S."/>
            <person name="Morin E."/>
            <person name="Drula E."/>
            <person name="Courty P.E."/>
            <person name="Chicoki N."/>
            <person name="Fauchery L."/>
            <person name="Kohler A."/>
            <person name="Kuo A."/>
            <person name="Labutti K."/>
            <person name="Pangilinan J."/>
            <person name="Lipzen A."/>
            <person name="Riley R."/>
            <person name="Andreopoulos W."/>
            <person name="He G."/>
            <person name="Johnson J."/>
            <person name="Barry K.W."/>
            <person name="Grigoriev I.V."/>
            <person name="Nagy L."/>
            <person name="Hibbett D."/>
            <person name="Henrissat B."/>
            <person name="Matheny P.B."/>
            <person name="Labbe J."/>
            <person name="Martin F."/>
        </authorList>
    </citation>
    <scope>NUCLEOTIDE SEQUENCE</scope>
    <source>
        <strain evidence="1">EC-137</strain>
    </source>
</reference>
<name>A0ACB8Q9N4_9AGAM</name>
<gene>
    <name evidence="1" type="ORF">K488DRAFT_89733</name>
</gene>
<dbReference type="Proteomes" id="UP000814128">
    <property type="component" value="Unassembled WGS sequence"/>
</dbReference>
<evidence type="ECO:0000313" key="2">
    <source>
        <dbReference type="Proteomes" id="UP000814128"/>
    </source>
</evidence>
<evidence type="ECO:0000313" key="1">
    <source>
        <dbReference type="EMBL" id="KAI0028439.1"/>
    </source>
</evidence>
<dbReference type="EMBL" id="MU273752">
    <property type="protein sequence ID" value="KAI0028439.1"/>
    <property type="molecule type" value="Genomic_DNA"/>
</dbReference>
<organism evidence="1 2">
    <name type="scientific">Vararia minispora EC-137</name>
    <dbReference type="NCBI Taxonomy" id="1314806"/>
    <lineage>
        <taxon>Eukaryota</taxon>
        <taxon>Fungi</taxon>
        <taxon>Dikarya</taxon>
        <taxon>Basidiomycota</taxon>
        <taxon>Agaricomycotina</taxon>
        <taxon>Agaricomycetes</taxon>
        <taxon>Russulales</taxon>
        <taxon>Lachnocladiaceae</taxon>
        <taxon>Vararia</taxon>
    </lineage>
</organism>
<sequence length="571" mass="62799">MSEQRKRVSKLLGPSSLQRGKACLNCRRRKMKCDGARPACGPCVHSVFADDCEYADAHGRSRTQMLEETIVRLEERIEELENPDNAAASVLLHDPLVALRCPEPLSYGSPKSGRSSPSSSIFSQFSSGTGVTSLDDYMPELTSDLTNIFFRSVESVPWFLHERRFRESFALPPGNPARPIPALLSSVYLWAIKFSPTNDLIGHKQSLLLQALSQIGLALKDGLSHQVVQVIQAHVLLAAYLYAIGRFLEGRQQTSAAASLAMDCGLHRIRSVHVPTHYAAYVDTVEVILPEPHDWIEEGERIGAFWTAFCQDRTWAVVLGVPVIIADSGTNGTQIDTPWPMDMAVYETGRLYPTFRTAATIKTFFAGLTPPCQAQIACSLTQLSKACALFERATALAKAWRQDLPDVSAYYTTISEFEERIKKLKDQILPVTSFSQLSPAVLQRTHLVHCLVHSAVIQLHSTSVRQSASSRSKCLEAACSVLRVSVAARSQEFVYLDSVIGSIWAAACRVLINEVIFMRAAHDIDSGLLPPSDAEVIGALNQLQALMTMLAPSCALTNYQLGKLLQERAGI</sequence>
<comment type="caution">
    <text evidence="1">The sequence shown here is derived from an EMBL/GenBank/DDBJ whole genome shotgun (WGS) entry which is preliminary data.</text>
</comment>
<accession>A0ACB8Q9N4</accession>
<proteinExistence type="predicted"/>